<evidence type="ECO:0000313" key="3">
    <source>
        <dbReference type="Proteomes" id="UP000245464"/>
    </source>
</evidence>
<evidence type="ECO:0000256" key="1">
    <source>
        <dbReference type="SAM" id="MobiDB-lite"/>
    </source>
</evidence>
<organism evidence="2 3">
    <name type="scientific">Pyrenophora tritici-repentis</name>
    <dbReference type="NCBI Taxonomy" id="45151"/>
    <lineage>
        <taxon>Eukaryota</taxon>
        <taxon>Fungi</taxon>
        <taxon>Dikarya</taxon>
        <taxon>Ascomycota</taxon>
        <taxon>Pezizomycotina</taxon>
        <taxon>Dothideomycetes</taxon>
        <taxon>Pleosporomycetidae</taxon>
        <taxon>Pleosporales</taxon>
        <taxon>Pleosporineae</taxon>
        <taxon>Pleosporaceae</taxon>
        <taxon>Pyrenophora</taxon>
    </lineage>
</organism>
<proteinExistence type="predicted"/>
<evidence type="ECO:0000313" key="2">
    <source>
        <dbReference type="EMBL" id="KAF7574877.1"/>
    </source>
</evidence>
<dbReference type="EMBL" id="NQIK02000002">
    <property type="protein sequence ID" value="KAF7574877.1"/>
    <property type="molecule type" value="Genomic_DNA"/>
</dbReference>
<dbReference type="AlphaFoldDB" id="A0A5M9LH85"/>
<dbReference type="Proteomes" id="UP000245464">
    <property type="component" value="Chromosome 2"/>
</dbReference>
<accession>A0A5M9LH85</accession>
<feature type="compositionally biased region" description="Polar residues" evidence="1">
    <location>
        <begin position="11"/>
        <end position="21"/>
    </location>
</feature>
<dbReference type="KEGG" id="ptrr:90955537"/>
<gene>
    <name evidence="2" type="ORF">PtrM4_065010</name>
</gene>
<sequence length="31" mass="3490">MIVERAADQPWANTGLLTAQPQPQPPMCRIR</sequence>
<comment type="caution">
    <text evidence="2">The sequence shown here is derived from an EMBL/GenBank/DDBJ whole genome shotgun (WGS) entry which is preliminary data.</text>
</comment>
<dbReference type="RefSeq" id="XP_065964307.1">
    <property type="nucleotide sequence ID" value="XM_066105680.1"/>
</dbReference>
<name>A0A5M9LH85_9PLEO</name>
<reference evidence="2 3" key="1">
    <citation type="journal article" date="2018" name="BMC Genomics">
        <title>Comparative genomics of the wheat fungal pathogen Pyrenophora tritici-repentis reveals chromosomal variations and genome plasticity.</title>
        <authorList>
            <person name="Moolhuijzen P."/>
            <person name="See P.T."/>
            <person name="Hane J.K."/>
            <person name="Shi G."/>
            <person name="Liu Z."/>
            <person name="Oliver R.P."/>
            <person name="Moffat C.S."/>
        </authorList>
    </citation>
    <scope>NUCLEOTIDE SEQUENCE [LARGE SCALE GENOMIC DNA]</scope>
    <source>
        <strain evidence="2">M4</strain>
    </source>
</reference>
<feature type="region of interest" description="Disordered" evidence="1">
    <location>
        <begin position="1"/>
        <end position="31"/>
    </location>
</feature>
<feature type="compositionally biased region" description="Pro residues" evidence="1">
    <location>
        <begin position="22"/>
        <end position="31"/>
    </location>
</feature>
<dbReference type="GeneID" id="90955537"/>
<protein>
    <submittedName>
        <fullName evidence="2">Uncharacterized protein</fullName>
    </submittedName>
</protein>